<sequence length="865" mass="99098">MSASQQSHQRLTLFNQEVVTRFELYNSLFLTLPFYQVKDTGILLPFFSSHCEKGVAQLKSPSEIIESFFEERVPGVDEREQINRLFRFIQYIERQVVLFDAVEDSSFSKLSRADDSGTLQGLLQQVAGDEEMREKITEKLKNFSLRLVLTAHPTQFYPGTVLTIMTDLIEALKTNDINEVNQLLQQLGKTPFFNKTSPTPVDEAISLIWFLEHIFYYALANIQTKLNEEFGTGELLHQIFELGFWPGGDRDGNPNVKTDSTRTVAYTLRQIIFRCYYRDYRNLKRRITFRGVEDAMGKLGDILYVNAFNPQPNAEDLQQVMLGLLEDIKNTLVEDHNSIFINLIEDFALKIKLYGCYFASLDVRQDSRVLRSVFEYGLNTKELNNRLPADKWADLSEEEKLKLISFNVFDYQCAEKAAQGDDPMINDTLCTIRLMHEIQKHNGEKACHRYIISNCQQASDILQLMNLFLWCGWTKDDLTIDFMPLFETVNDLKHAAEVMEKLYNHPFYKEHLKRRGNRQMIMLGFSDSTKDGGYLMANWSIYQAKVELTAITKKYDIELAFFDGRGGPPARGGGKTHRFYAAMGKEIANDHIQLTIQGQTVSSQYGSIETAKYNIEQLVNAGVTSALHPNHHDLLDAEHKQLISTMADASFEKFMALRKHPLFTQYLENLSPLKLLSGINISSRPTKRNADAPLKLEDLRAISFVTSWSQLKQNVPGFYGVGSALQKAKDAGKWDEAVELYKSSGFFKTMIDNSMMSMSKSDFRITAHLEHDAQYGEFWKMLKDEYDLTKANVLELTGTQELMQESAVDKRSIAMRERIILPLVVVQHYALQKLRDTEDEDLKSAYSKLVIRTVYGIVNAGRNLA</sequence>
<dbReference type="GO" id="GO:0005829">
    <property type="term" value="C:cytosol"/>
    <property type="evidence" value="ECO:0007669"/>
    <property type="project" value="TreeGrafter"/>
</dbReference>
<dbReference type="InterPro" id="IPR015813">
    <property type="entry name" value="Pyrv/PenolPyrv_kinase-like_dom"/>
</dbReference>
<dbReference type="PANTHER" id="PTHR30523">
    <property type="entry name" value="PHOSPHOENOLPYRUVATE CARBOXYLASE"/>
    <property type="match status" value="1"/>
</dbReference>
<keyword evidence="4" id="KW-1185">Reference proteome</keyword>
<protein>
    <recommendedName>
        <fullName evidence="2">Phosphoenolpyruvate carboxylase</fullName>
    </recommendedName>
</protein>
<proteinExistence type="predicted"/>
<evidence type="ECO:0000256" key="1">
    <source>
        <dbReference type="ARBA" id="ARBA00003670"/>
    </source>
</evidence>
<dbReference type="Proteomes" id="UP000434850">
    <property type="component" value="Unassembled WGS sequence"/>
</dbReference>
<comment type="caution">
    <text evidence="3">The sequence shown here is derived from an EMBL/GenBank/DDBJ whole genome shotgun (WGS) entry which is preliminary data.</text>
</comment>
<dbReference type="SUPFAM" id="SSF51621">
    <property type="entry name" value="Phosphoenolpyruvate/pyruvate domain"/>
    <property type="match status" value="1"/>
</dbReference>
<dbReference type="GO" id="GO:0008964">
    <property type="term" value="F:phosphoenolpyruvate carboxylase activity"/>
    <property type="evidence" value="ECO:0007669"/>
    <property type="project" value="InterPro"/>
</dbReference>
<dbReference type="GO" id="GO:0006099">
    <property type="term" value="P:tricarboxylic acid cycle"/>
    <property type="evidence" value="ECO:0007669"/>
    <property type="project" value="InterPro"/>
</dbReference>
<dbReference type="PRINTS" id="PR00150">
    <property type="entry name" value="PEPCARBXLASE"/>
</dbReference>
<dbReference type="InterPro" id="IPR021135">
    <property type="entry name" value="PEP_COase"/>
</dbReference>
<evidence type="ECO:0000313" key="3">
    <source>
        <dbReference type="EMBL" id="MVN91343.1"/>
    </source>
</evidence>
<organism evidence="3 4">
    <name type="scientific">Mucilaginibacter aquatilis</name>
    <dbReference type="NCBI Taxonomy" id="1517760"/>
    <lineage>
        <taxon>Bacteria</taxon>
        <taxon>Pseudomonadati</taxon>
        <taxon>Bacteroidota</taxon>
        <taxon>Sphingobacteriia</taxon>
        <taxon>Sphingobacteriales</taxon>
        <taxon>Sphingobacteriaceae</taxon>
        <taxon>Mucilaginibacter</taxon>
    </lineage>
</organism>
<keyword evidence="3" id="KW-0670">Pyruvate</keyword>
<dbReference type="PANTHER" id="PTHR30523:SF6">
    <property type="entry name" value="PHOSPHOENOLPYRUVATE CARBOXYLASE"/>
    <property type="match status" value="1"/>
</dbReference>
<dbReference type="AlphaFoldDB" id="A0A6I4IQA5"/>
<accession>A0A6I4IQA5</accession>
<dbReference type="GO" id="GO:0015977">
    <property type="term" value="P:carbon fixation"/>
    <property type="evidence" value="ECO:0007669"/>
    <property type="project" value="InterPro"/>
</dbReference>
<evidence type="ECO:0000313" key="4">
    <source>
        <dbReference type="Proteomes" id="UP000434850"/>
    </source>
</evidence>
<dbReference type="OrthoDB" id="9768133at2"/>
<evidence type="ECO:0000256" key="2">
    <source>
        <dbReference type="ARBA" id="ARBA00022419"/>
    </source>
</evidence>
<gene>
    <name evidence="3" type="ORF">GO816_09440</name>
</gene>
<reference evidence="3 4" key="1">
    <citation type="submission" date="2019-12" db="EMBL/GenBank/DDBJ databases">
        <title>Mucilaginibacter sp. HME9299 genome sequencing and assembly.</title>
        <authorList>
            <person name="Kang H."/>
            <person name="Kim H."/>
            <person name="Joh K."/>
        </authorList>
    </citation>
    <scope>NUCLEOTIDE SEQUENCE [LARGE SCALE GENOMIC DNA]</scope>
    <source>
        <strain evidence="3 4">HME9299</strain>
    </source>
</reference>
<name>A0A6I4IQA5_9SPHI</name>
<comment type="function">
    <text evidence="1">Forms oxaloacetate, a four-carbon dicarboxylic acid source for the tricarboxylic acid cycle.</text>
</comment>
<dbReference type="RefSeq" id="WP_157541571.1">
    <property type="nucleotide sequence ID" value="NZ_WQLA01000003.1"/>
</dbReference>
<dbReference type="EMBL" id="WQLA01000003">
    <property type="protein sequence ID" value="MVN91343.1"/>
    <property type="molecule type" value="Genomic_DNA"/>
</dbReference>
<dbReference type="Pfam" id="PF00311">
    <property type="entry name" value="PEPcase"/>
    <property type="match status" value="2"/>
</dbReference>